<dbReference type="AlphaFoldDB" id="A0A6A3N829"/>
<dbReference type="Proteomes" id="UP000429607">
    <property type="component" value="Unassembled WGS sequence"/>
</dbReference>
<evidence type="ECO:0000313" key="6">
    <source>
        <dbReference type="Proteomes" id="UP000434957"/>
    </source>
</evidence>
<keyword evidence="6" id="KW-1185">Reference proteome</keyword>
<reference evidence="5 7" key="1">
    <citation type="submission" date="2018-09" db="EMBL/GenBank/DDBJ databases">
        <title>Genomic investigation of the strawberry pathogen Phytophthora fragariae indicates pathogenicity is determined by transcriptional variation in three key races.</title>
        <authorList>
            <person name="Adams T.M."/>
            <person name="Armitage A.D."/>
            <person name="Sobczyk M.K."/>
            <person name="Bates H.J."/>
            <person name="Dunwell J.M."/>
            <person name="Nellist C.F."/>
            <person name="Harrison R.J."/>
        </authorList>
    </citation>
    <scope>NUCLEOTIDE SEQUENCE [LARGE SCALE GENOMIC DNA]</scope>
    <source>
        <strain evidence="3 5">SCRP249</strain>
        <strain evidence="2 7">SCRP324</strain>
        <strain evidence="4 6">SCRP333</strain>
    </source>
</reference>
<protein>
    <submittedName>
        <fullName evidence="2">Uncharacterized protein</fullName>
    </submittedName>
</protein>
<feature type="compositionally biased region" description="Acidic residues" evidence="1">
    <location>
        <begin position="153"/>
        <end position="162"/>
    </location>
</feature>
<dbReference type="EMBL" id="QXFT01000283">
    <property type="protein sequence ID" value="KAE9348519.1"/>
    <property type="molecule type" value="Genomic_DNA"/>
</dbReference>
<evidence type="ECO:0000313" key="4">
    <source>
        <dbReference type="EMBL" id="KAE9348519.1"/>
    </source>
</evidence>
<organism evidence="2 7">
    <name type="scientific">Phytophthora rubi</name>
    <dbReference type="NCBI Taxonomy" id="129364"/>
    <lineage>
        <taxon>Eukaryota</taxon>
        <taxon>Sar</taxon>
        <taxon>Stramenopiles</taxon>
        <taxon>Oomycota</taxon>
        <taxon>Peronosporomycetes</taxon>
        <taxon>Peronosporales</taxon>
        <taxon>Peronosporaceae</taxon>
        <taxon>Phytophthora</taxon>
    </lineage>
</organism>
<evidence type="ECO:0000313" key="5">
    <source>
        <dbReference type="Proteomes" id="UP000429607"/>
    </source>
</evidence>
<name>A0A6A3N829_9STRA</name>
<dbReference type="OrthoDB" id="146003at2759"/>
<feature type="compositionally biased region" description="Acidic residues" evidence="1">
    <location>
        <begin position="136"/>
        <end position="146"/>
    </location>
</feature>
<accession>A0A6A3N829</accession>
<dbReference type="Proteomes" id="UP000435112">
    <property type="component" value="Unassembled WGS sequence"/>
</dbReference>
<dbReference type="EMBL" id="QXFV01000277">
    <property type="protein sequence ID" value="KAE9042858.1"/>
    <property type="molecule type" value="Genomic_DNA"/>
</dbReference>
<evidence type="ECO:0000313" key="2">
    <source>
        <dbReference type="EMBL" id="KAE9037860.1"/>
    </source>
</evidence>
<dbReference type="EMBL" id="QXFU01000284">
    <property type="protein sequence ID" value="KAE9037860.1"/>
    <property type="molecule type" value="Genomic_DNA"/>
</dbReference>
<sequence length="185" mass="20464">MSTAHTGAQLSDSTDTGMGVSQIDMSVQLSQRTLDDLFDSESDVELSQAAVPRAFGLSASDLNAEEARLKAETSVHMLSRHLVSRSKPRSHSLLLLFQFLPPTECFVRALKRKWMSILILDDESMCDYESYSSSDSDSEVVTEEEDSPMRDNSEEEEDEITDADAIQMDTAFIEALQIGSASLNK</sequence>
<evidence type="ECO:0000256" key="1">
    <source>
        <dbReference type="SAM" id="MobiDB-lite"/>
    </source>
</evidence>
<gene>
    <name evidence="3" type="ORF">PR001_g6025</name>
    <name evidence="2" type="ORF">PR002_g6333</name>
    <name evidence="4" type="ORF">PR003_g6381</name>
</gene>
<evidence type="ECO:0000313" key="3">
    <source>
        <dbReference type="EMBL" id="KAE9042858.1"/>
    </source>
</evidence>
<comment type="caution">
    <text evidence="2">The sequence shown here is derived from an EMBL/GenBank/DDBJ whole genome shotgun (WGS) entry which is preliminary data.</text>
</comment>
<proteinExistence type="predicted"/>
<evidence type="ECO:0000313" key="7">
    <source>
        <dbReference type="Proteomes" id="UP000435112"/>
    </source>
</evidence>
<dbReference type="Proteomes" id="UP000434957">
    <property type="component" value="Unassembled WGS sequence"/>
</dbReference>
<feature type="region of interest" description="Disordered" evidence="1">
    <location>
        <begin position="130"/>
        <end position="164"/>
    </location>
</feature>